<feature type="transmembrane region" description="Helical" evidence="1">
    <location>
        <begin position="12"/>
        <end position="29"/>
    </location>
</feature>
<comment type="caution">
    <text evidence="2">The sequence shown here is derived from an EMBL/GenBank/DDBJ whole genome shotgun (WGS) entry which is preliminary data.</text>
</comment>
<dbReference type="PANTHER" id="PTHR34989:SF1">
    <property type="entry name" value="PROTEIN HDED"/>
    <property type="match status" value="1"/>
</dbReference>
<organism evidence="2 3">
    <name type="scientific">Candidatus Pullilachnospira gallistercoris</name>
    <dbReference type="NCBI Taxonomy" id="2840911"/>
    <lineage>
        <taxon>Bacteria</taxon>
        <taxon>Bacillati</taxon>
        <taxon>Bacillota</taxon>
        <taxon>Clostridia</taxon>
        <taxon>Lachnospirales</taxon>
        <taxon>Lachnospiraceae</taxon>
        <taxon>Lachnospiraceae incertae sedis</taxon>
        <taxon>Candidatus Pullilachnospira</taxon>
    </lineage>
</organism>
<evidence type="ECO:0000256" key="1">
    <source>
        <dbReference type="SAM" id="Phobius"/>
    </source>
</evidence>
<keyword evidence="1" id="KW-0812">Transmembrane</keyword>
<dbReference type="GO" id="GO:0005886">
    <property type="term" value="C:plasma membrane"/>
    <property type="evidence" value="ECO:0007669"/>
    <property type="project" value="TreeGrafter"/>
</dbReference>
<dbReference type="InterPro" id="IPR052712">
    <property type="entry name" value="Acid_resist_chaperone_HdeD"/>
</dbReference>
<dbReference type="InterPro" id="IPR005325">
    <property type="entry name" value="DUF308_memb"/>
</dbReference>
<gene>
    <name evidence="2" type="ORF">IAA55_03710</name>
</gene>
<reference evidence="2" key="1">
    <citation type="submission" date="2020-10" db="EMBL/GenBank/DDBJ databases">
        <authorList>
            <person name="Gilroy R."/>
        </authorList>
    </citation>
    <scope>NUCLEOTIDE SEQUENCE</scope>
    <source>
        <strain evidence="2">ChiSjej5B23-6657</strain>
    </source>
</reference>
<proteinExistence type="predicted"/>
<keyword evidence="1" id="KW-0472">Membrane</keyword>
<feature type="transmembrane region" description="Helical" evidence="1">
    <location>
        <begin position="123"/>
        <end position="144"/>
    </location>
</feature>
<reference evidence="2" key="2">
    <citation type="journal article" date="2021" name="PeerJ">
        <title>Extensive microbial diversity within the chicken gut microbiome revealed by metagenomics and culture.</title>
        <authorList>
            <person name="Gilroy R."/>
            <person name="Ravi A."/>
            <person name="Getino M."/>
            <person name="Pursley I."/>
            <person name="Horton D.L."/>
            <person name="Alikhan N.F."/>
            <person name="Baker D."/>
            <person name="Gharbi K."/>
            <person name="Hall N."/>
            <person name="Watson M."/>
            <person name="Adriaenssens E.M."/>
            <person name="Foster-Nyarko E."/>
            <person name="Jarju S."/>
            <person name="Secka A."/>
            <person name="Antonio M."/>
            <person name="Oren A."/>
            <person name="Chaudhuri R.R."/>
            <person name="La Ragione R."/>
            <person name="Hildebrand F."/>
            <person name="Pallen M.J."/>
        </authorList>
    </citation>
    <scope>NUCLEOTIDE SEQUENCE</scope>
    <source>
        <strain evidence="2">ChiSjej5B23-6657</strain>
    </source>
</reference>
<dbReference type="PANTHER" id="PTHR34989">
    <property type="entry name" value="PROTEIN HDED"/>
    <property type="match status" value="1"/>
</dbReference>
<evidence type="ECO:0000313" key="3">
    <source>
        <dbReference type="Proteomes" id="UP000823912"/>
    </source>
</evidence>
<name>A0A9D1JAJ2_9FIRM</name>
<dbReference type="Proteomes" id="UP000823912">
    <property type="component" value="Unassembled WGS sequence"/>
</dbReference>
<feature type="transmembrane region" description="Helical" evidence="1">
    <location>
        <begin position="35"/>
        <end position="55"/>
    </location>
</feature>
<dbReference type="Pfam" id="PF03729">
    <property type="entry name" value="DUF308"/>
    <property type="match status" value="1"/>
</dbReference>
<sequence>MKEKWKNLRIDVTFTAVLAVLLGVLFVVWPGQITIFFSRILAAAVMIAGAVLFLGRITARPVSLWSVIGSGILFLVGLWLFLSPTIIASIIPIVIGVFLLVHGIQDVVMAAELRQYEAPRWKVAAVLGAVSILFGVICICNAFGIAKLTMVLIGLMLIYDGVTDMLIVSRVHRAEKNVLDADILREEDVED</sequence>
<keyword evidence="1" id="KW-1133">Transmembrane helix</keyword>
<evidence type="ECO:0000313" key="2">
    <source>
        <dbReference type="EMBL" id="HIR70368.1"/>
    </source>
</evidence>
<dbReference type="EMBL" id="DVHM01000057">
    <property type="protein sequence ID" value="HIR70368.1"/>
    <property type="molecule type" value="Genomic_DNA"/>
</dbReference>
<protein>
    <submittedName>
        <fullName evidence="2">DUF308 domain-containing protein</fullName>
    </submittedName>
</protein>
<accession>A0A9D1JAJ2</accession>
<dbReference type="AlphaFoldDB" id="A0A9D1JAJ2"/>
<feature type="transmembrane region" description="Helical" evidence="1">
    <location>
        <begin position="62"/>
        <end position="81"/>
    </location>
</feature>
<feature type="transmembrane region" description="Helical" evidence="1">
    <location>
        <begin position="87"/>
        <end position="111"/>
    </location>
</feature>